<evidence type="ECO:0000256" key="1">
    <source>
        <dbReference type="SAM" id="Coils"/>
    </source>
</evidence>
<accession>A0A443PX57</accession>
<keyword evidence="4" id="KW-1185">Reference proteome</keyword>
<gene>
    <name evidence="3" type="ORF">CKAN_02470400</name>
</gene>
<dbReference type="AlphaFoldDB" id="A0A443PX57"/>
<dbReference type="PANTHER" id="PTHR48459">
    <property type="entry name" value="CUE DOMAIN-CONTAINING PROTEIN"/>
    <property type="match status" value="1"/>
</dbReference>
<dbReference type="GO" id="GO:0043130">
    <property type="term" value="F:ubiquitin binding"/>
    <property type="evidence" value="ECO:0007669"/>
    <property type="project" value="InterPro"/>
</dbReference>
<dbReference type="InterPro" id="IPR003892">
    <property type="entry name" value="CUE"/>
</dbReference>
<dbReference type="EMBL" id="QPKB01000011">
    <property type="protein sequence ID" value="RWR95365.1"/>
    <property type="molecule type" value="Genomic_DNA"/>
</dbReference>
<evidence type="ECO:0000313" key="3">
    <source>
        <dbReference type="EMBL" id="RWR95365.1"/>
    </source>
</evidence>
<dbReference type="Proteomes" id="UP000283530">
    <property type="component" value="Unassembled WGS sequence"/>
</dbReference>
<dbReference type="InterPro" id="IPR009060">
    <property type="entry name" value="UBA-like_sf"/>
</dbReference>
<dbReference type="PROSITE" id="PS51140">
    <property type="entry name" value="CUE"/>
    <property type="match status" value="1"/>
</dbReference>
<dbReference type="PANTHER" id="PTHR48459:SF1">
    <property type="entry name" value="CUE DOMAIN-CONTAINING PROTEIN"/>
    <property type="match status" value="1"/>
</dbReference>
<evidence type="ECO:0000259" key="2">
    <source>
        <dbReference type="PROSITE" id="PS51140"/>
    </source>
</evidence>
<sequence length="581" mass="64110">MGFNSVFFSLQELFPQVDIRILKAVAIEHSKDVDAAVESILSEVLPTTSSSHEVSLTSDDKHGVEQEEICPLGPQEEVEEANAGLPSETRSVACEVASGTDHTNGMLSVKSTCSVEAVAGSLVSSAQGVNDLEELFVNNDKEEVMPSAGLREVNLLDGSNYGTFEAPSFLCHEDPVISDCFSAALHSDIQELNGDITYNSLSSTHREAYLGHSFLGTSSPKAHKLLTAQQLELPVNEEKQDSTSDFDVNNFLDEILESSSTGPLERSVEHMKFDSLKGDAVDRSLPPTIATQSGQIIILDFLEELISDANKNKLPMLQETLHVAIESVLNKAREVELQEKIAKQAKEEASRVGLDILAEVENVKQMVHQAKETYDMHAGEVFGERAILTTEARELQSRLLYLSNEKEKSLSIIEEIHQNLEERLAAAELEKVAAEKEKLEREKSALKDLDEQALINKNVVQELKKLQLKAEENTKLRELLVDRGRIVDTLQGEITVICEDVKLLKERIDGHLPISSSPSSSQTSTSSNLSLMRTLLDQVAKYAESSDSMNISNQDHLQNGDQSSQNHKKSLDGEWVLFCDE</sequence>
<keyword evidence="1" id="KW-0175">Coiled coil</keyword>
<feature type="domain" description="CUE" evidence="2">
    <location>
        <begin position="2"/>
        <end position="45"/>
    </location>
</feature>
<reference evidence="3 4" key="1">
    <citation type="journal article" date="2019" name="Nat. Plants">
        <title>Stout camphor tree genome fills gaps in understanding of flowering plant genome evolution.</title>
        <authorList>
            <person name="Chaw S.M."/>
            <person name="Liu Y.C."/>
            <person name="Wu Y.W."/>
            <person name="Wang H.Y."/>
            <person name="Lin C.I."/>
            <person name="Wu C.S."/>
            <person name="Ke H.M."/>
            <person name="Chang L.Y."/>
            <person name="Hsu C.Y."/>
            <person name="Yang H.T."/>
            <person name="Sudianto E."/>
            <person name="Hsu M.H."/>
            <person name="Wu K.P."/>
            <person name="Wang L.N."/>
            <person name="Leebens-Mack J.H."/>
            <person name="Tsai I.J."/>
        </authorList>
    </citation>
    <scope>NUCLEOTIDE SEQUENCE [LARGE SCALE GENOMIC DNA]</scope>
    <source>
        <strain evidence="4">cv. Chaw 1501</strain>
        <tissue evidence="3">Young leaves</tissue>
    </source>
</reference>
<dbReference type="SUPFAM" id="SSF46934">
    <property type="entry name" value="UBA-like"/>
    <property type="match status" value="1"/>
</dbReference>
<organism evidence="3 4">
    <name type="scientific">Cinnamomum micranthum f. kanehirae</name>
    <dbReference type="NCBI Taxonomy" id="337451"/>
    <lineage>
        <taxon>Eukaryota</taxon>
        <taxon>Viridiplantae</taxon>
        <taxon>Streptophyta</taxon>
        <taxon>Embryophyta</taxon>
        <taxon>Tracheophyta</taxon>
        <taxon>Spermatophyta</taxon>
        <taxon>Magnoliopsida</taxon>
        <taxon>Magnoliidae</taxon>
        <taxon>Laurales</taxon>
        <taxon>Lauraceae</taxon>
        <taxon>Cinnamomum</taxon>
    </lineage>
</organism>
<dbReference type="Pfam" id="PF02845">
    <property type="entry name" value="CUE"/>
    <property type="match status" value="1"/>
</dbReference>
<evidence type="ECO:0000313" key="4">
    <source>
        <dbReference type="Proteomes" id="UP000283530"/>
    </source>
</evidence>
<feature type="coiled-coil region" evidence="1">
    <location>
        <begin position="403"/>
        <end position="476"/>
    </location>
</feature>
<proteinExistence type="predicted"/>
<comment type="caution">
    <text evidence="3">The sequence shown here is derived from an EMBL/GenBank/DDBJ whole genome shotgun (WGS) entry which is preliminary data.</text>
</comment>
<protein>
    <submittedName>
        <fullName evidence="3">Ubiquitin system component Cue</fullName>
    </submittedName>
</protein>
<name>A0A443PX57_9MAGN</name>
<dbReference type="CDD" id="cd14279">
    <property type="entry name" value="CUE"/>
    <property type="match status" value="1"/>
</dbReference>
<dbReference type="OrthoDB" id="620544at2759"/>